<dbReference type="Proteomes" id="UP000249218">
    <property type="component" value="Unassembled WGS sequence"/>
</dbReference>
<evidence type="ECO:0000313" key="2">
    <source>
        <dbReference type="EMBL" id="PZC76953.1"/>
    </source>
</evidence>
<dbReference type="OrthoDB" id="7487323at2759"/>
<proteinExistence type="predicted"/>
<gene>
    <name evidence="2" type="primary">HaOG203997</name>
    <name evidence="2" type="ORF">B5X24_HaOG203997</name>
</gene>
<protein>
    <submittedName>
        <fullName evidence="2">Uncharacterized protein</fullName>
    </submittedName>
</protein>
<dbReference type="EMBL" id="KZ149940">
    <property type="protein sequence ID" value="PZC76953.1"/>
    <property type="molecule type" value="Genomic_DNA"/>
</dbReference>
<evidence type="ECO:0000256" key="1">
    <source>
        <dbReference type="SAM" id="SignalP"/>
    </source>
</evidence>
<feature type="chain" id="PRO_5016029169" evidence="1">
    <location>
        <begin position="20"/>
        <end position="94"/>
    </location>
</feature>
<evidence type="ECO:0000313" key="3">
    <source>
        <dbReference type="Proteomes" id="UP000249218"/>
    </source>
</evidence>
<dbReference type="AlphaFoldDB" id="A0A2W1BYU4"/>
<feature type="signal peptide" evidence="1">
    <location>
        <begin position="1"/>
        <end position="19"/>
    </location>
</feature>
<keyword evidence="1" id="KW-0732">Signal</keyword>
<keyword evidence="3" id="KW-1185">Reference proteome</keyword>
<reference evidence="2 3" key="1">
    <citation type="journal article" date="2017" name="BMC Biol.">
        <title>Genomic innovations, transcriptional plasticity and gene loss underlying the evolution and divergence of two highly polyphagous and invasive Helicoverpa pest species.</title>
        <authorList>
            <person name="Pearce S.L."/>
            <person name="Clarke D.F."/>
            <person name="East P.D."/>
            <person name="Elfekih S."/>
            <person name="Gordon K.H."/>
            <person name="Jermiin L.S."/>
            <person name="McGaughran A."/>
            <person name="Oakeshott J.G."/>
            <person name="Papanikolaou A."/>
            <person name="Perera O.P."/>
            <person name="Rane R.V."/>
            <person name="Richards S."/>
            <person name="Tay W.T."/>
            <person name="Walsh T.K."/>
            <person name="Anderson A."/>
            <person name="Anderson C.J."/>
            <person name="Asgari S."/>
            <person name="Board P.G."/>
            <person name="Bretschneider A."/>
            <person name="Campbell P.M."/>
            <person name="Chertemps T."/>
            <person name="Christeller J.T."/>
            <person name="Coppin C.W."/>
            <person name="Downes S.J."/>
            <person name="Duan G."/>
            <person name="Farnsworth C.A."/>
            <person name="Good R.T."/>
            <person name="Han L.B."/>
            <person name="Han Y.C."/>
            <person name="Hatje K."/>
            <person name="Horne I."/>
            <person name="Huang Y.P."/>
            <person name="Hughes D.S."/>
            <person name="Jacquin-Joly E."/>
            <person name="James W."/>
            <person name="Jhangiani S."/>
            <person name="Kollmar M."/>
            <person name="Kuwar S.S."/>
            <person name="Li S."/>
            <person name="Liu N.Y."/>
            <person name="Maibeche M.T."/>
            <person name="Miller J.R."/>
            <person name="Montagne N."/>
            <person name="Perry T."/>
            <person name="Qu J."/>
            <person name="Song S.V."/>
            <person name="Sutton G.G."/>
            <person name="Vogel H."/>
            <person name="Walenz B.P."/>
            <person name="Xu W."/>
            <person name="Zhang H.J."/>
            <person name="Zou Z."/>
            <person name="Batterham P."/>
            <person name="Edwards O.R."/>
            <person name="Feyereisen R."/>
            <person name="Gibbs R.A."/>
            <person name="Heckel D.G."/>
            <person name="McGrath A."/>
            <person name="Robin C."/>
            <person name="Scherer S.E."/>
            <person name="Worley K.C."/>
            <person name="Wu Y.D."/>
        </authorList>
    </citation>
    <scope>NUCLEOTIDE SEQUENCE [LARGE SCALE GENOMIC DNA]</scope>
    <source>
        <strain evidence="2">Harm_GR_Male_#8</strain>
        <tissue evidence="2">Whole organism</tissue>
    </source>
</reference>
<name>A0A2W1BYU4_HELAM</name>
<accession>A0A2W1BYU4</accession>
<organism evidence="2 3">
    <name type="scientific">Helicoverpa armigera</name>
    <name type="common">Cotton bollworm</name>
    <name type="synonym">Heliothis armigera</name>
    <dbReference type="NCBI Taxonomy" id="29058"/>
    <lineage>
        <taxon>Eukaryota</taxon>
        <taxon>Metazoa</taxon>
        <taxon>Ecdysozoa</taxon>
        <taxon>Arthropoda</taxon>
        <taxon>Hexapoda</taxon>
        <taxon>Insecta</taxon>
        <taxon>Pterygota</taxon>
        <taxon>Neoptera</taxon>
        <taxon>Endopterygota</taxon>
        <taxon>Lepidoptera</taxon>
        <taxon>Glossata</taxon>
        <taxon>Ditrysia</taxon>
        <taxon>Noctuoidea</taxon>
        <taxon>Noctuidae</taxon>
        <taxon>Heliothinae</taxon>
        <taxon>Helicoverpa</taxon>
    </lineage>
</organism>
<sequence>MSYITLVLSVCLFAAVASSSQQDKRSVISIEPAAWPGVAAWVQSGHGGWSSDTSSDVAGAVAAAKAAATAVAVRAATETGDRDRRLRPETATIT</sequence>